<sequence>MNSKFFVFFTIIFISLVTVADTFLASAFSSVAGVGKGKTPNCHNWSDYGPCFSTSDRTFWKNLPPQCYHNRYMQLIVGVGNPIIQKIMDYAELFNKSANACGMCNVQVACSPGCAYTRGGNTFGVADRICNLPTERQACAMTPEAYDEQLEKCAVWPPRGVTSAQFLGALVPPNIRDQIWALDPLNCISIGKRCFCCCAPYKPDPCNAKCTLEPCSQGTSFSKEDIRELIQARRNRD</sequence>
<protein>
    <submittedName>
        <fullName evidence="2">Uncharacterized protein</fullName>
    </submittedName>
</protein>
<evidence type="ECO:0000313" key="2">
    <source>
        <dbReference type="WBParaSite" id="PS1159_v2.g8803.t1"/>
    </source>
</evidence>
<proteinExistence type="predicted"/>
<reference evidence="2" key="1">
    <citation type="submission" date="2022-11" db="UniProtKB">
        <authorList>
            <consortium name="WormBaseParasite"/>
        </authorList>
    </citation>
    <scope>IDENTIFICATION</scope>
</reference>
<organism evidence="1 2">
    <name type="scientific">Panagrolaimus sp. PS1159</name>
    <dbReference type="NCBI Taxonomy" id="55785"/>
    <lineage>
        <taxon>Eukaryota</taxon>
        <taxon>Metazoa</taxon>
        <taxon>Ecdysozoa</taxon>
        <taxon>Nematoda</taxon>
        <taxon>Chromadorea</taxon>
        <taxon>Rhabditida</taxon>
        <taxon>Tylenchina</taxon>
        <taxon>Panagrolaimomorpha</taxon>
        <taxon>Panagrolaimoidea</taxon>
        <taxon>Panagrolaimidae</taxon>
        <taxon>Panagrolaimus</taxon>
    </lineage>
</organism>
<accession>A0AC35GV02</accession>
<dbReference type="WBParaSite" id="PS1159_v2.g8803.t1">
    <property type="protein sequence ID" value="PS1159_v2.g8803.t1"/>
    <property type="gene ID" value="PS1159_v2.g8803"/>
</dbReference>
<evidence type="ECO:0000313" key="1">
    <source>
        <dbReference type="Proteomes" id="UP000887580"/>
    </source>
</evidence>
<dbReference type="Proteomes" id="UP000887580">
    <property type="component" value="Unplaced"/>
</dbReference>
<name>A0AC35GV02_9BILA</name>